<dbReference type="OMA" id="DWPLLEW"/>
<evidence type="ECO:0000256" key="2">
    <source>
        <dbReference type="ARBA" id="ARBA00022598"/>
    </source>
</evidence>
<evidence type="ECO:0000256" key="6">
    <source>
        <dbReference type="ARBA" id="ARBA00023146"/>
    </source>
</evidence>
<dbReference type="VEuPathDB" id="FungiDB:SOCG_03751"/>
<accession>S9QZZ1</accession>
<dbReference type="GO" id="GO:0070146">
    <property type="term" value="P:mitochondrial aspartyl-tRNA aminoacylation"/>
    <property type="evidence" value="ECO:0007669"/>
    <property type="project" value="EnsemblFungi"/>
</dbReference>
<dbReference type="eggNOG" id="KOG2411">
    <property type="taxonomic scope" value="Eukaryota"/>
</dbReference>
<name>S9QZZ1_SCHOY</name>
<dbReference type="Gene3D" id="2.40.50.140">
    <property type="entry name" value="Nucleic acid-binding proteins"/>
    <property type="match status" value="1"/>
</dbReference>
<dbReference type="Pfam" id="PF00152">
    <property type="entry name" value="tRNA-synt_2"/>
    <property type="match status" value="1"/>
</dbReference>
<keyword evidence="2 8" id="KW-0436">Ligase</keyword>
<dbReference type="InterPro" id="IPR004364">
    <property type="entry name" value="Aa-tRNA-synt_II"/>
</dbReference>
<keyword evidence="4" id="KW-0067">ATP-binding</keyword>
<dbReference type="HOGENOM" id="CLU_014330_3_2_1"/>
<proteinExistence type="inferred from homology"/>
<keyword evidence="3" id="KW-0547">Nucleotide-binding</keyword>
<dbReference type="InterPro" id="IPR004115">
    <property type="entry name" value="GAD-like_sf"/>
</dbReference>
<gene>
    <name evidence="8" type="ORF">SOCG_03751</name>
</gene>
<dbReference type="SUPFAM" id="SSF50249">
    <property type="entry name" value="Nucleic acid-binding proteins"/>
    <property type="match status" value="1"/>
</dbReference>
<dbReference type="Gene3D" id="3.30.930.10">
    <property type="entry name" value="Bira Bifunctional Protein, Domain 2"/>
    <property type="match status" value="1"/>
</dbReference>
<dbReference type="InterPro" id="IPR006195">
    <property type="entry name" value="aa-tRNA-synth_II"/>
</dbReference>
<dbReference type="NCBIfam" id="NF001750">
    <property type="entry name" value="PRK00476.1"/>
    <property type="match status" value="1"/>
</dbReference>
<organism evidence="8 9">
    <name type="scientific">Schizosaccharomyces octosporus (strain yFS286)</name>
    <name type="common">Fission yeast</name>
    <name type="synonym">Octosporomyces octosporus</name>
    <dbReference type="NCBI Taxonomy" id="483514"/>
    <lineage>
        <taxon>Eukaryota</taxon>
        <taxon>Fungi</taxon>
        <taxon>Dikarya</taxon>
        <taxon>Ascomycota</taxon>
        <taxon>Taphrinomycotina</taxon>
        <taxon>Schizosaccharomycetes</taxon>
        <taxon>Schizosaccharomycetales</taxon>
        <taxon>Schizosaccharomycetaceae</taxon>
        <taxon>Schizosaccharomyces</taxon>
    </lineage>
</organism>
<keyword evidence="5" id="KW-0648">Protein biosynthesis</keyword>
<dbReference type="GO" id="GO:0005739">
    <property type="term" value="C:mitochondrion"/>
    <property type="evidence" value="ECO:0007669"/>
    <property type="project" value="EnsemblFungi"/>
</dbReference>
<dbReference type="SUPFAM" id="SSF55681">
    <property type="entry name" value="Class II aaRS and biotin synthetases"/>
    <property type="match status" value="1"/>
</dbReference>
<evidence type="ECO:0000313" key="9">
    <source>
        <dbReference type="Proteomes" id="UP000016088"/>
    </source>
</evidence>
<dbReference type="OrthoDB" id="439710at2759"/>
<dbReference type="GeneID" id="25032719"/>
<reference evidence="8 9" key="1">
    <citation type="journal article" date="2011" name="Science">
        <title>Comparative functional genomics of the fission yeasts.</title>
        <authorList>
            <person name="Rhind N."/>
            <person name="Chen Z."/>
            <person name="Yassour M."/>
            <person name="Thompson D.A."/>
            <person name="Haas B.J."/>
            <person name="Habib N."/>
            <person name="Wapinski I."/>
            <person name="Roy S."/>
            <person name="Lin M.F."/>
            <person name="Heiman D.I."/>
            <person name="Young S.K."/>
            <person name="Furuya K."/>
            <person name="Guo Y."/>
            <person name="Pidoux A."/>
            <person name="Chen H.M."/>
            <person name="Robbertse B."/>
            <person name="Goldberg J.M."/>
            <person name="Aoki K."/>
            <person name="Bayne E.H."/>
            <person name="Berlin A.M."/>
            <person name="Desjardins C.A."/>
            <person name="Dobbs E."/>
            <person name="Dukaj L."/>
            <person name="Fan L."/>
            <person name="FitzGerald M.G."/>
            <person name="French C."/>
            <person name="Gujja S."/>
            <person name="Hansen K."/>
            <person name="Keifenheim D."/>
            <person name="Levin J.Z."/>
            <person name="Mosher R.A."/>
            <person name="Mueller C.A."/>
            <person name="Pfiffner J."/>
            <person name="Priest M."/>
            <person name="Russ C."/>
            <person name="Smialowska A."/>
            <person name="Swoboda P."/>
            <person name="Sykes S.M."/>
            <person name="Vaughn M."/>
            <person name="Vengrova S."/>
            <person name="Yoder R."/>
            <person name="Zeng Q."/>
            <person name="Allshire R."/>
            <person name="Baulcombe D."/>
            <person name="Birren B.W."/>
            <person name="Brown W."/>
            <person name="Ekwall K."/>
            <person name="Kellis M."/>
            <person name="Leatherwood J."/>
            <person name="Levin H."/>
            <person name="Margalit H."/>
            <person name="Martienssen R."/>
            <person name="Nieduszynski C.A."/>
            <person name="Spatafora J.W."/>
            <person name="Friedman N."/>
            <person name="Dalgaard J.Z."/>
            <person name="Baumann P."/>
            <person name="Niki H."/>
            <person name="Regev A."/>
            <person name="Nusbaum C."/>
        </authorList>
    </citation>
    <scope>NUCLEOTIDE SEQUENCE [LARGE SCALE GENOMIC DNA]</scope>
    <source>
        <strain evidence="9">yFS286</strain>
    </source>
</reference>
<dbReference type="AlphaFoldDB" id="S9QZZ1"/>
<dbReference type="InterPro" id="IPR002312">
    <property type="entry name" value="Asp/Asn-tRNA-synth_IIb"/>
</dbReference>
<dbReference type="InterPro" id="IPR004524">
    <property type="entry name" value="Asp-tRNA-ligase_1"/>
</dbReference>
<dbReference type="InterPro" id="IPR045864">
    <property type="entry name" value="aa-tRNA-synth_II/BPL/LPL"/>
</dbReference>
<evidence type="ECO:0000259" key="7">
    <source>
        <dbReference type="PROSITE" id="PS50862"/>
    </source>
</evidence>
<dbReference type="GO" id="GO:0005524">
    <property type="term" value="F:ATP binding"/>
    <property type="evidence" value="ECO:0007669"/>
    <property type="project" value="UniProtKB-KW"/>
</dbReference>
<dbReference type="InterPro" id="IPR012340">
    <property type="entry name" value="NA-bd_OB-fold"/>
</dbReference>
<dbReference type="PROSITE" id="PS50862">
    <property type="entry name" value="AA_TRNA_LIGASE_II"/>
    <property type="match status" value="1"/>
</dbReference>
<dbReference type="EMBL" id="KE503207">
    <property type="protein sequence ID" value="EPX71815.1"/>
    <property type="molecule type" value="Genomic_DNA"/>
</dbReference>
<dbReference type="RefSeq" id="XP_013019115.1">
    <property type="nucleotide sequence ID" value="XM_013163661.1"/>
</dbReference>
<keyword evidence="6" id="KW-0030">Aminoacyl-tRNA synthetase</keyword>
<dbReference type="GO" id="GO:0004815">
    <property type="term" value="F:aspartate-tRNA ligase activity"/>
    <property type="evidence" value="ECO:0007669"/>
    <property type="project" value="EnsemblFungi"/>
</dbReference>
<dbReference type="PRINTS" id="PR01042">
    <property type="entry name" value="TRNASYNTHASP"/>
</dbReference>
<protein>
    <submittedName>
        <fullName evidence="8">Aspartate-tRNA ligase</fullName>
    </submittedName>
</protein>
<keyword evidence="9" id="KW-1185">Reference proteome</keyword>
<evidence type="ECO:0000256" key="5">
    <source>
        <dbReference type="ARBA" id="ARBA00022917"/>
    </source>
</evidence>
<evidence type="ECO:0000256" key="1">
    <source>
        <dbReference type="ARBA" id="ARBA00006303"/>
    </source>
</evidence>
<feature type="domain" description="Aminoacyl-transfer RNA synthetases class-II family profile" evidence="7">
    <location>
        <begin position="164"/>
        <end position="578"/>
    </location>
</feature>
<comment type="similarity">
    <text evidence="1">Belongs to the class-II aminoacyl-tRNA synthetase family. Type 1 subfamily.</text>
</comment>
<evidence type="ECO:0000313" key="8">
    <source>
        <dbReference type="EMBL" id="EPX71815.1"/>
    </source>
</evidence>
<evidence type="ECO:0000256" key="3">
    <source>
        <dbReference type="ARBA" id="ARBA00022741"/>
    </source>
</evidence>
<dbReference type="InterPro" id="IPR047090">
    <property type="entry name" value="AspRS_core"/>
</dbReference>
<dbReference type="Proteomes" id="UP000016088">
    <property type="component" value="Unassembled WGS sequence"/>
</dbReference>
<evidence type="ECO:0000256" key="4">
    <source>
        <dbReference type="ARBA" id="ARBA00022840"/>
    </source>
</evidence>
<dbReference type="HAMAP" id="MF_00044">
    <property type="entry name" value="Asp_tRNA_synth_type1"/>
    <property type="match status" value="1"/>
</dbReference>
<dbReference type="PANTHER" id="PTHR22594">
    <property type="entry name" value="ASPARTYL/LYSYL-TRNA SYNTHETASE"/>
    <property type="match status" value="1"/>
</dbReference>
<dbReference type="PANTHER" id="PTHR22594:SF5">
    <property type="entry name" value="ASPARTATE--TRNA LIGASE, MITOCHONDRIAL"/>
    <property type="match status" value="1"/>
</dbReference>
<dbReference type="CDD" id="cd00777">
    <property type="entry name" value="AspRS_core"/>
    <property type="match status" value="1"/>
</dbReference>
<sequence length="610" mass="69441">MQFHKIPNVLAPLVGKVISVSGWLVHTNRHISKSIKFNQLRDVQGKYLQLFSQEPLQVPKKLLAETRWESSNCADATATSSSLNDHASQVIPSESVVNITGKLQYRPERDRRPGNEFELKVENLEVLNFSRHIPFNPNDENTSLPVQLTHRHIQLRNPRYNKYLRMRSHIAHIVRDFFYKNDFVEVETPLLFKSTPEGAREFLVPSRQEPGKFYALPQSPQQYKQILMASGIGNYYQLARCFRDEDLRYDRQPEFTQIDLEMSFINSPQQIMTVIENLFSQILENLGKNSVASPFPRMSYAEAIESYGSDKPDLRYGLKLQDLTPFLPNSESCTEVLVLRDVKKTISNAEARSLCEQVGQDVSFVTIRDNSQLPEWNKKIPQLKHLPLNLERINEKLGLSPGLTLFVANRPKYMTSGTTPLGRLRPLLHNFLVKQHQLPHLNDDLLNFTWIVDFPLFSPAENNSESLMSTHHPFTAPHPEDLHLLSSSPLNVRALHYDLVVNGVELGGGSIRIHDPKLQSYVLERILKLQQKQLCTFDHLISVLQSGCPPHGGIALGFDRLIALLVKSNGIREVIAFPKTSSGTDLLVGSPSTVTEDQLKEYHIEITNKI</sequence>
<dbReference type="Gene3D" id="3.30.1360.30">
    <property type="entry name" value="GAD-like domain"/>
    <property type="match status" value="1"/>
</dbReference>
<dbReference type="NCBIfam" id="TIGR00459">
    <property type="entry name" value="aspS_bact"/>
    <property type="match status" value="1"/>
</dbReference>